<sequence length="991" mass="109290">MNTSLRLLLVVSMLLANGCSRPFYRKQADADAYCLTDQKAAVIGSDPQEFRINIDPRSRMYDPNNPDVEPQPPDDPASHRYMECVDCKKGSKCWKCLPRTSYVDNPNWQEYLPRDGSGRVLLDLRNAVEVALRDSPEYQSNLEDLYLSALDVSFERFRFDTQFFGGTSLFLTSQGRDATGTGNSSTEFVVSPSNPANRLRATRLTATGGELVTGVANSFVWQFAGPNDQTSTTLLDFSLLQPLLRFGGRTRVLERLTISERALLANVRQMERYRRGFYLNIATGRDSGGGPSRRGGFFGGSGLDGFAGVGGGGFGNVGNFGFGGGFGGFGFNQGVGGGFTGGAGAAGAGGFMGLLQTQQTIRNQRSNVGSLRDSYEQLQASYDAGRIDLFQVDLARQALYNAQSQLLTAEAGYQTTLDSFKITLGLPPELDVRIQDPLLERFNLLDPQLEKVEERVTDALVGLRELRQRLQDEKNPLDPNSPEAAQRFERWLNECVALESLANERLMAVEADMKAVEASLPKRREYLRALAGREEVQNAQIDPRLFSVEELDRRVAKRQAEYEMLKGNLAQVWAELDKLDQAGAADMAALLPGVIDSMADLSGRLLELSLVQAAARLDAIYFPPVELTDDEAILIASAYRRDWQNARAALVDSWRLIYFNANALLSDLNFIFSGDISNVGDNPFRIRDTTGRLRVGMQWDPPMTRLAERNIYRQSLIEYQQARRNYYQYRDRVAQGLRANLRQTRLNEINFELRRAAVLVAISQVDLTQLRLSQPPQVGVETQFGDTTARDLVQSLSDLLNVQNDFLSVWVNYEVQRQALDFDLGVMELDSAGIRREHEAPLTAYIAGAVAIRAQLCSSSDIVPTLAKPLAKPQPEQIQPLPLDMPDSLLPGEDGPPDSPLPPGELPVPLRNPAAGYKELNPADAQRISHDRISASDGRIALALAEMPGFKTADEARAARDGDGGVSAKQTAEGEAVRDDAVQPASYNEAE</sequence>
<dbReference type="GO" id="GO:0015562">
    <property type="term" value="F:efflux transmembrane transporter activity"/>
    <property type="evidence" value="ECO:0007669"/>
    <property type="project" value="InterPro"/>
</dbReference>
<dbReference type="PANTHER" id="PTHR30203">
    <property type="entry name" value="OUTER MEMBRANE CATION EFFLUX PROTEIN"/>
    <property type="match status" value="1"/>
</dbReference>
<dbReference type="KEGG" id="lpav:PLANPX_4718"/>
<proteinExistence type="predicted"/>
<evidence type="ECO:0008006" key="4">
    <source>
        <dbReference type="Google" id="ProtNLM"/>
    </source>
</evidence>
<dbReference type="SUPFAM" id="SSF56954">
    <property type="entry name" value="Outer membrane efflux proteins (OEP)"/>
    <property type="match status" value="3"/>
</dbReference>
<evidence type="ECO:0000313" key="2">
    <source>
        <dbReference type="EMBL" id="BBO35106.1"/>
    </source>
</evidence>
<evidence type="ECO:0000313" key="3">
    <source>
        <dbReference type="Proteomes" id="UP000326837"/>
    </source>
</evidence>
<feature type="region of interest" description="Disordered" evidence="1">
    <location>
        <begin position="954"/>
        <end position="991"/>
    </location>
</feature>
<protein>
    <recommendedName>
        <fullName evidence="4">Outer membrane efflux protein</fullName>
    </recommendedName>
</protein>
<feature type="region of interest" description="Disordered" evidence="1">
    <location>
        <begin position="56"/>
        <end position="77"/>
    </location>
</feature>
<dbReference type="Gene3D" id="1.20.1600.10">
    <property type="entry name" value="Outer membrane efflux proteins (OEP)"/>
    <property type="match status" value="2"/>
</dbReference>
<name>A0A5K7XKN2_9BACT</name>
<reference evidence="3" key="1">
    <citation type="submission" date="2019-10" db="EMBL/GenBank/DDBJ databases">
        <title>Lacipirellula parvula gen. nov., sp. nov., representing a lineage of planctomycetes widespread in freshwater anoxic habitats, and description of the family Lacipirellulaceae.</title>
        <authorList>
            <person name="Dedysh S.N."/>
            <person name="Kulichevskaya I.S."/>
            <person name="Beletsky A.V."/>
            <person name="Rakitin A.L."/>
            <person name="Mardanov A.V."/>
            <person name="Ivanova A.A."/>
            <person name="Saltykova V.X."/>
            <person name="Rijpstra W.I.C."/>
            <person name="Sinninghe Damste J.S."/>
            <person name="Ravin N.V."/>
        </authorList>
    </citation>
    <scope>NUCLEOTIDE SEQUENCE [LARGE SCALE GENOMIC DNA]</scope>
    <source>
        <strain evidence="3">PX69</strain>
    </source>
</reference>
<feature type="region of interest" description="Disordered" evidence="1">
    <location>
        <begin position="873"/>
        <end position="916"/>
    </location>
</feature>
<accession>A0A5K7XKN2</accession>
<evidence type="ECO:0000256" key="1">
    <source>
        <dbReference type="SAM" id="MobiDB-lite"/>
    </source>
</evidence>
<feature type="compositionally biased region" description="Basic and acidic residues" evidence="1">
    <location>
        <begin position="954"/>
        <end position="963"/>
    </location>
</feature>
<dbReference type="EMBL" id="AP021861">
    <property type="protein sequence ID" value="BBO35106.1"/>
    <property type="molecule type" value="Genomic_DNA"/>
</dbReference>
<dbReference type="AlphaFoldDB" id="A0A5K7XKN2"/>
<feature type="compositionally biased region" description="Pro residues" evidence="1">
    <location>
        <begin position="897"/>
        <end position="906"/>
    </location>
</feature>
<dbReference type="InterPro" id="IPR010131">
    <property type="entry name" value="MdtP/NodT-like"/>
</dbReference>
<dbReference type="PANTHER" id="PTHR30203:SF33">
    <property type="entry name" value="BLR4455 PROTEIN"/>
    <property type="match status" value="1"/>
</dbReference>
<organism evidence="2 3">
    <name type="scientific">Lacipirellula parvula</name>
    <dbReference type="NCBI Taxonomy" id="2650471"/>
    <lineage>
        <taxon>Bacteria</taxon>
        <taxon>Pseudomonadati</taxon>
        <taxon>Planctomycetota</taxon>
        <taxon>Planctomycetia</taxon>
        <taxon>Pirellulales</taxon>
        <taxon>Lacipirellulaceae</taxon>
        <taxon>Lacipirellula</taxon>
    </lineage>
</organism>
<dbReference type="RefSeq" id="WP_152100556.1">
    <property type="nucleotide sequence ID" value="NZ_AP021861.1"/>
</dbReference>
<keyword evidence="3" id="KW-1185">Reference proteome</keyword>
<dbReference type="Proteomes" id="UP000326837">
    <property type="component" value="Chromosome"/>
</dbReference>
<gene>
    <name evidence="2" type="ORF">PLANPX_4718</name>
</gene>
<feature type="compositionally biased region" description="Low complexity" evidence="1">
    <location>
        <begin position="880"/>
        <end position="893"/>
    </location>
</feature>